<feature type="region of interest" description="Disordered" evidence="1">
    <location>
        <begin position="72"/>
        <end position="103"/>
    </location>
</feature>
<evidence type="ECO:0000313" key="4">
    <source>
        <dbReference type="EMBL" id="MCP2366213.1"/>
    </source>
</evidence>
<feature type="compositionally biased region" description="Polar residues" evidence="1">
    <location>
        <begin position="94"/>
        <end position="103"/>
    </location>
</feature>
<dbReference type="GO" id="GO:0009253">
    <property type="term" value="P:peptidoglycan catabolic process"/>
    <property type="evidence" value="ECO:0007669"/>
    <property type="project" value="TreeGrafter"/>
</dbReference>
<dbReference type="STRING" id="589382.SAMN04489721_2283"/>
<keyword evidence="2" id="KW-0472">Membrane</keyword>
<dbReference type="Gene3D" id="1.10.530.10">
    <property type="match status" value="1"/>
</dbReference>
<reference evidence="4" key="3">
    <citation type="submission" date="2022-06" db="EMBL/GenBank/DDBJ databases">
        <title>Genomic Encyclopedia of Type Strains, Phase III (KMG-III): the genomes of soil and plant-associated and newly described type strains.</title>
        <authorList>
            <person name="Whitman W."/>
        </authorList>
    </citation>
    <scope>NUCLEOTIDE SEQUENCE</scope>
    <source>
        <strain evidence="4">CPCC 202695</strain>
    </source>
</reference>
<reference evidence="5" key="2">
    <citation type="submission" date="2016-10" db="EMBL/GenBank/DDBJ databases">
        <authorList>
            <person name="de Groot N.N."/>
        </authorList>
    </citation>
    <scope>NUCLEOTIDE SEQUENCE [LARGE SCALE GENOMIC DNA]</scope>
    <source>
        <strain evidence="5">CPCC 202695</strain>
    </source>
</reference>
<evidence type="ECO:0000313" key="5">
    <source>
        <dbReference type="EMBL" id="SDS98510.1"/>
    </source>
</evidence>
<feature type="transmembrane region" description="Helical" evidence="2">
    <location>
        <begin position="24"/>
        <end position="49"/>
    </location>
</feature>
<dbReference type="SUPFAM" id="SSF53955">
    <property type="entry name" value="Lysozyme-like"/>
    <property type="match status" value="1"/>
</dbReference>
<dbReference type="InterPro" id="IPR043426">
    <property type="entry name" value="MltB-like"/>
</dbReference>
<proteinExistence type="predicted"/>
<dbReference type="AlphaFoldDB" id="A0A1H1WPC8"/>
<dbReference type="InterPro" id="IPR031304">
    <property type="entry name" value="SLT_2"/>
</dbReference>
<evidence type="ECO:0000259" key="3">
    <source>
        <dbReference type="Pfam" id="PF13406"/>
    </source>
</evidence>
<evidence type="ECO:0000256" key="1">
    <source>
        <dbReference type="SAM" id="MobiDB-lite"/>
    </source>
</evidence>
<dbReference type="CDD" id="cd13399">
    <property type="entry name" value="Slt35-like"/>
    <property type="match status" value="1"/>
</dbReference>
<reference evidence="6" key="1">
    <citation type="submission" date="2016-10" db="EMBL/GenBank/DDBJ databases">
        <authorList>
            <person name="Varghese N."/>
            <person name="Submissions S."/>
        </authorList>
    </citation>
    <scope>NUCLEOTIDE SEQUENCE [LARGE SCALE GENOMIC DNA]</scope>
    <source>
        <strain evidence="6">CPCC 202695</strain>
    </source>
</reference>
<name>A0A1H1WPC8_9MICO</name>
<dbReference type="Pfam" id="PF13406">
    <property type="entry name" value="SLT_2"/>
    <property type="match status" value="1"/>
</dbReference>
<protein>
    <submittedName>
        <fullName evidence="5">Membrane-bound lytic murein transglycosylase B</fullName>
    </submittedName>
</protein>
<feature type="domain" description="Transglycosylase SLT" evidence="3">
    <location>
        <begin position="151"/>
        <end position="263"/>
    </location>
</feature>
<dbReference type="PANTHER" id="PTHR30163:SF8">
    <property type="entry name" value="LYTIC MUREIN TRANSGLYCOSYLASE"/>
    <property type="match status" value="1"/>
</dbReference>
<keyword evidence="2" id="KW-0812">Transmembrane</keyword>
<evidence type="ECO:0000256" key="2">
    <source>
        <dbReference type="SAM" id="Phobius"/>
    </source>
</evidence>
<evidence type="ECO:0000313" key="6">
    <source>
        <dbReference type="Proteomes" id="UP000199482"/>
    </source>
</evidence>
<dbReference type="GO" id="GO:0008933">
    <property type="term" value="F:peptidoglycan lytic transglycosylase activity"/>
    <property type="evidence" value="ECO:0007669"/>
    <property type="project" value="TreeGrafter"/>
</dbReference>
<dbReference type="PANTHER" id="PTHR30163">
    <property type="entry name" value="MEMBRANE-BOUND LYTIC MUREIN TRANSGLYCOSYLASE B"/>
    <property type="match status" value="1"/>
</dbReference>
<gene>
    <name evidence="4" type="ORF">BCL57_000355</name>
    <name evidence="5" type="ORF">SAMN04489721_2283</name>
</gene>
<keyword evidence="2" id="KW-1133">Transmembrane helix</keyword>
<dbReference type="Proteomes" id="UP000199482">
    <property type="component" value="Chromosome I"/>
</dbReference>
<dbReference type="EMBL" id="LT629755">
    <property type="protein sequence ID" value="SDS98510.1"/>
    <property type="molecule type" value="Genomic_DNA"/>
</dbReference>
<organism evidence="5 6">
    <name type="scientific">Agromyces flavus</name>
    <dbReference type="NCBI Taxonomy" id="589382"/>
    <lineage>
        <taxon>Bacteria</taxon>
        <taxon>Bacillati</taxon>
        <taxon>Actinomycetota</taxon>
        <taxon>Actinomycetes</taxon>
        <taxon>Micrococcales</taxon>
        <taxon>Microbacteriaceae</taxon>
        <taxon>Agromyces</taxon>
    </lineage>
</organism>
<keyword evidence="7" id="KW-1185">Reference proteome</keyword>
<dbReference type="InterPro" id="IPR023346">
    <property type="entry name" value="Lysozyme-like_dom_sf"/>
</dbReference>
<accession>A0A1H1WPC8</accession>
<dbReference type="EMBL" id="SODL02000001">
    <property type="protein sequence ID" value="MCP2366213.1"/>
    <property type="molecule type" value="Genomic_DNA"/>
</dbReference>
<dbReference type="Proteomes" id="UP000893823">
    <property type="component" value="Unassembled WGS sequence"/>
</dbReference>
<evidence type="ECO:0000313" key="7">
    <source>
        <dbReference type="Proteomes" id="UP000893823"/>
    </source>
</evidence>
<sequence>MTWDDDSYGDPVRRRTEPRSGRQILAQVAGYVGLVVAVIALIVGTVYAVTAVGVAVNPGGFAADSARGQGVALPPVSEPLDDGDVAAGPGESTEAPTGVTSSEVAPMVEPEVDTSAEVEESWVSRIAEATGIPARALSAYALAHVSIAQSEPECGLDWTTIAAIGSIESGHGSHGDSTLDADGTVRPAIRGPALDGNGFAAIHDTDDGVLDGDTEWDRAVGPMQFIPSTWDMWGIDANGDGVADPNQIDDAAHAAAMYLCASGPMTSAEGWRGAVFSYNHDDAYVDKVARIANEYAAAVN</sequence>
<dbReference type="RefSeq" id="WP_229724343.1">
    <property type="nucleotide sequence ID" value="NZ_BMDN01000001.1"/>
</dbReference>